<dbReference type="InterPro" id="IPR050111">
    <property type="entry name" value="C-type_lectin/snaclec_domain"/>
</dbReference>
<dbReference type="Proteomes" id="UP000507470">
    <property type="component" value="Unassembled WGS sequence"/>
</dbReference>
<dbReference type="InterPro" id="IPR016186">
    <property type="entry name" value="C-type_lectin-like/link_sf"/>
</dbReference>
<dbReference type="SUPFAM" id="SSF56436">
    <property type="entry name" value="C-type lectin-like"/>
    <property type="match status" value="1"/>
</dbReference>
<protein>
    <recommendedName>
        <fullName evidence="1">C-type lectin domain-containing protein</fullName>
    </recommendedName>
</protein>
<dbReference type="AlphaFoldDB" id="A0A6J8ER91"/>
<feature type="domain" description="C-type lectin" evidence="1">
    <location>
        <begin position="67"/>
        <end position="184"/>
    </location>
</feature>
<gene>
    <name evidence="2" type="ORF">MCOR_54473</name>
</gene>
<dbReference type="EMBL" id="CACVKT020009597">
    <property type="protein sequence ID" value="CAC5422423.1"/>
    <property type="molecule type" value="Genomic_DNA"/>
</dbReference>
<dbReference type="PROSITE" id="PS50041">
    <property type="entry name" value="C_TYPE_LECTIN_2"/>
    <property type="match status" value="1"/>
</dbReference>
<dbReference type="SMART" id="SM00034">
    <property type="entry name" value="CLECT"/>
    <property type="match status" value="1"/>
</dbReference>
<organism evidence="2 3">
    <name type="scientific">Mytilus coruscus</name>
    <name type="common">Sea mussel</name>
    <dbReference type="NCBI Taxonomy" id="42192"/>
    <lineage>
        <taxon>Eukaryota</taxon>
        <taxon>Metazoa</taxon>
        <taxon>Spiralia</taxon>
        <taxon>Lophotrochozoa</taxon>
        <taxon>Mollusca</taxon>
        <taxon>Bivalvia</taxon>
        <taxon>Autobranchia</taxon>
        <taxon>Pteriomorphia</taxon>
        <taxon>Mytilida</taxon>
        <taxon>Mytiloidea</taxon>
        <taxon>Mytilidae</taxon>
        <taxon>Mytilinae</taxon>
        <taxon>Mytilus</taxon>
    </lineage>
</organism>
<reference evidence="2 3" key="1">
    <citation type="submission" date="2020-06" db="EMBL/GenBank/DDBJ databases">
        <authorList>
            <person name="Li R."/>
            <person name="Bekaert M."/>
        </authorList>
    </citation>
    <scope>NUCLEOTIDE SEQUENCE [LARGE SCALE GENOMIC DNA]</scope>
    <source>
        <strain evidence="3">wild</strain>
    </source>
</reference>
<dbReference type="InterPro" id="IPR001304">
    <property type="entry name" value="C-type_lectin-like"/>
</dbReference>
<accession>A0A6J8ER91</accession>
<sequence>MNIKSPSVLYCAAICNMYKMCSYYSYNDDDKLCLIHSNLEEDTIQYGLQWRIYEPVITDCPVHWDLFEDNCYFFSPHERSWHDSKVYCVEQQSMLVEVKSSTQKNFLKGKAIEHLSSYWIGATDLETEGVWKWNTSQTGLTVTDWSPNQPDNYLGNQDCVQIMKSEGYTWDDNLCEALRAFICEKPIFS</sequence>
<proteinExistence type="predicted"/>
<evidence type="ECO:0000259" key="1">
    <source>
        <dbReference type="PROSITE" id="PS50041"/>
    </source>
</evidence>
<keyword evidence="3" id="KW-1185">Reference proteome</keyword>
<evidence type="ECO:0000313" key="3">
    <source>
        <dbReference type="Proteomes" id="UP000507470"/>
    </source>
</evidence>
<dbReference type="OrthoDB" id="6271941at2759"/>
<evidence type="ECO:0000313" key="2">
    <source>
        <dbReference type="EMBL" id="CAC5422423.1"/>
    </source>
</evidence>
<dbReference type="InterPro" id="IPR016187">
    <property type="entry name" value="CTDL_fold"/>
</dbReference>
<dbReference type="Pfam" id="PF00059">
    <property type="entry name" value="Lectin_C"/>
    <property type="match status" value="1"/>
</dbReference>
<name>A0A6J8ER91_MYTCO</name>
<dbReference type="Gene3D" id="3.10.100.10">
    <property type="entry name" value="Mannose-Binding Protein A, subunit A"/>
    <property type="match status" value="1"/>
</dbReference>
<dbReference type="PANTHER" id="PTHR22803">
    <property type="entry name" value="MANNOSE, PHOSPHOLIPASE, LECTIN RECEPTOR RELATED"/>
    <property type="match status" value="1"/>
</dbReference>